<feature type="transmembrane region" description="Helical" evidence="7">
    <location>
        <begin position="126"/>
        <end position="147"/>
    </location>
</feature>
<keyword evidence="5 7" id="KW-1133">Transmembrane helix</keyword>
<feature type="transmembrane region" description="Helical" evidence="7">
    <location>
        <begin position="348"/>
        <end position="366"/>
    </location>
</feature>
<feature type="transmembrane region" description="Helical" evidence="7">
    <location>
        <begin position="261"/>
        <end position="279"/>
    </location>
</feature>
<dbReference type="AlphaFoldDB" id="A0AA48GNP9"/>
<dbReference type="InterPro" id="IPR011701">
    <property type="entry name" value="MFS"/>
</dbReference>
<protein>
    <submittedName>
        <fullName evidence="9">MFS transporter</fullName>
    </submittedName>
</protein>
<evidence type="ECO:0000256" key="5">
    <source>
        <dbReference type="ARBA" id="ARBA00022989"/>
    </source>
</evidence>
<dbReference type="Proteomes" id="UP001238179">
    <property type="component" value="Chromosome"/>
</dbReference>
<feature type="transmembrane region" description="Helical" evidence="7">
    <location>
        <begin position="320"/>
        <end position="342"/>
    </location>
</feature>
<keyword evidence="6 7" id="KW-0472">Membrane</keyword>
<dbReference type="InterPro" id="IPR020846">
    <property type="entry name" value="MFS_dom"/>
</dbReference>
<keyword evidence="2" id="KW-0813">Transport</keyword>
<gene>
    <name evidence="9" type="ORF">METEAL_05440</name>
</gene>
<feature type="transmembrane region" description="Helical" evidence="7">
    <location>
        <begin position="228"/>
        <end position="249"/>
    </location>
</feature>
<feature type="transmembrane region" description="Helical" evidence="7">
    <location>
        <begin position="9"/>
        <end position="27"/>
    </location>
</feature>
<feature type="transmembrane region" description="Helical" evidence="7">
    <location>
        <begin position="39"/>
        <end position="58"/>
    </location>
</feature>
<feature type="transmembrane region" description="Helical" evidence="7">
    <location>
        <begin position="65"/>
        <end position="82"/>
    </location>
</feature>
<name>A0AA48GNP9_9BACT</name>
<evidence type="ECO:0000313" key="9">
    <source>
        <dbReference type="EMBL" id="BDU71370.1"/>
    </source>
</evidence>
<dbReference type="InterPro" id="IPR050171">
    <property type="entry name" value="MFS_Transporters"/>
</dbReference>
<dbReference type="GO" id="GO:0005886">
    <property type="term" value="C:plasma membrane"/>
    <property type="evidence" value="ECO:0007669"/>
    <property type="project" value="UniProtKB-SubCell"/>
</dbReference>
<evidence type="ECO:0000256" key="7">
    <source>
        <dbReference type="SAM" id="Phobius"/>
    </source>
</evidence>
<dbReference type="SUPFAM" id="SSF103473">
    <property type="entry name" value="MFS general substrate transporter"/>
    <property type="match status" value="1"/>
</dbReference>
<keyword evidence="4 7" id="KW-0812">Transmembrane</keyword>
<proteinExistence type="predicted"/>
<dbReference type="GO" id="GO:0022857">
    <property type="term" value="F:transmembrane transporter activity"/>
    <property type="evidence" value="ECO:0007669"/>
    <property type="project" value="InterPro"/>
</dbReference>
<evidence type="ECO:0000256" key="1">
    <source>
        <dbReference type="ARBA" id="ARBA00004651"/>
    </source>
</evidence>
<keyword evidence="3" id="KW-1003">Cell membrane</keyword>
<feature type="domain" description="Major facilitator superfamily (MFS) profile" evidence="8">
    <location>
        <begin position="1"/>
        <end position="369"/>
    </location>
</feature>
<evidence type="ECO:0000256" key="2">
    <source>
        <dbReference type="ARBA" id="ARBA00022448"/>
    </source>
</evidence>
<dbReference type="PANTHER" id="PTHR23517:SF2">
    <property type="entry name" value="MULTIDRUG RESISTANCE PROTEIN MDTH"/>
    <property type="match status" value="1"/>
</dbReference>
<evidence type="ECO:0000313" key="10">
    <source>
        <dbReference type="Proteomes" id="UP001238179"/>
    </source>
</evidence>
<organism evidence="9 10">
    <name type="scientific">Mesoterricola silvestris</name>
    <dbReference type="NCBI Taxonomy" id="2927979"/>
    <lineage>
        <taxon>Bacteria</taxon>
        <taxon>Pseudomonadati</taxon>
        <taxon>Acidobacteriota</taxon>
        <taxon>Holophagae</taxon>
        <taxon>Holophagales</taxon>
        <taxon>Holophagaceae</taxon>
        <taxon>Mesoterricola</taxon>
    </lineage>
</organism>
<evidence type="ECO:0000256" key="6">
    <source>
        <dbReference type="ARBA" id="ARBA00023136"/>
    </source>
</evidence>
<accession>A0AA48GNP9</accession>
<evidence type="ECO:0000256" key="3">
    <source>
        <dbReference type="ARBA" id="ARBA00022475"/>
    </source>
</evidence>
<feature type="transmembrane region" description="Helical" evidence="7">
    <location>
        <begin position="195"/>
        <end position="216"/>
    </location>
</feature>
<evidence type="ECO:0000256" key="4">
    <source>
        <dbReference type="ARBA" id="ARBA00022692"/>
    </source>
</evidence>
<feature type="transmembrane region" description="Helical" evidence="7">
    <location>
        <begin position="285"/>
        <end position="308"/>
    </location>
</feature>
<comment type="subcellular location">
    <subcellularLocation>
        <location evidence="1">Cell membrane</location>
        <topology evidence="1">Multi-pass membrane protein</topology>
    </subcellularLocation>
</comment>
<dbReference type="InterPro" id="IPR036259">
    <property type="entry name" value="MFS_trans_sf"/>
</dbReference>
<reference evidence="10" key="1">
    <citation type="journal article" date="2023" name="Int. J. Syst. Evol. Microbiol.">
        <title>Mesoterricola silvestris gen. nov., sp. nov., Mesoterricola sediminis sp. nov., Geothrix oryzae sp. nov., Geothrix edaphica sp. nov., Geothrix rubra sp. nov., and Geothrix limicola sp. nov., six novel members of Acidobacteriota isolated from soils.</title>
        <authorList>
            <person name="Itoh H."/>
            <person name="Sugisawa Y."/>
            <person name="Mise K."/>
            <person name="Xu Z."/>
            <person name="Kuniyasu M."/>
            <person name="Ushijima N."/>
            <person name="Kawano K."/>
            <person name="Kobayashi E."/>
            <person name="Shiratori Y."/>
            <person name="Masuda Y."/>
            <person name="Senoo K."/>
        </authorList>
    </citation>
    <scope>NUCLEOTIDE SEQUENCE [LARGE SCALE GENOMIC DNA]</scope>
    <source>
        <strain evidence="10">W79</strain>
    </source>
</reference>
<keyword evidence="10" id="KW-1185">Reference proteome</keyword>
<dbReference type="Pfam" id="PF07690">
    <property type="entry name" value="MFS_1"/>
    <property type="match status" value="1"/>
</dbReference>
<dbReference type="PROSITE" id="PS50850">
    <property type="entry name" value="MFS"/>
    <property type="match status" value="1"/>
</dbReference>
<dbReference type="EMBL" id="AP027080">
    <property type="protein sequence ID" value="BDU71370.1"/>
    <property type="molecule type" value="Genomic_DNA"/>
</dbReference>
<feature type="transmembrane region" description="Helical" evidence="7">
    <location>
        <begin position="153"/>
        <end position="174"/>
    </location>
</feature>
<feature type="transmembrane region" description="Helical" evidence="7">
    <location>
        <begin position="88"/>
        <end position="105"/>
    </location>
</feature>
<dbReference type="Gene3D" id="1.20.1250.20">
    <property type="entry name" value="MFS general substrate transporter like domains"/>
    <property type="match status" value="1"/>
</dbReference>
<dbReference type="PANTHER" id="PTHR23517">
    <property type="entry name" value="RESISTANCE PROTEIN MDTM, PUTATIVE-RELATED-RELATED"/>
    <property type="match status" value="1"/>
</dbReference>
<evidence type="ECO:0000259" key="8">
    <source>
        <dbReference type="PROSITE" id="PS50850"/>
    </source>
</evidence>
<dbReference type="KEGG" id="msil:METEAL_05440"/>
<sequence>MWVLALSTLVNRMGTMAVFFLALYLVGGRGWTEAQAATAFAVYGLGALAASPFSGWFSDRFGHRLTLALSLGLSAALLMAIPSVHSRAFLLPVIALWSAATQAYYPASMALITDLVPGEKRKQAFVLHRLASNLGISVGPALGGFIAHASYDALFWIDGLTTFLGLGVLLAFVPSPPPEPAPALPSLPGWKDRRLLWLLAAILPATAVFTQIHGALPLWVVQGLGRGTQVFGLLFTLNTGLILLLEVAVNHRLAHWSHGHQLALGAGLITLGFASLAWMRPLPLLVVATVVWSLGEMVFLPASTDAVASLAPPDRRGQYLGLYSLVWTVALTVGPWLGLVAYGWGGPWAVWGGSGALGLVSVALAFRKS</sequence>